<sequence>MSTPLNKTVDIYAYEFLPNRSCRKLPFRCGYHHTSYPYPRPDSTRYQLTNFHTLGNVYHVWYSDSQPGTFVVFKLGDMTYKDITEKDLMRIDALLDGLYTRR</sequence>
<dbReference type="AlphaFoldDB" id="A0A284S7S6"/>
<dbReference type="OrthoDB" id="10283761at2759"/>
<accession>A0A284S7S6</accession>
<name>A0A284S7S6_ARMOS</name>
<gene>
    <name evidence="1" type="ORF">ARMOST_20600</name>
</gene>
<evidence type="ECO:0000313" key="2">
    <source>
        <dbReference type="Proteomes" id="UP000219338"/>
    </source>
</evidence>
<dbReference type="Proteomes" id="UP000219338">
    <property type="component" value="Unassembled WGS sequence"/>
</dbReference>
<proteinExistence type="predicted"/>
<dbReference type="EMBL" id="FUEG01000040">
    <property type="protein sequence ID" value="SJL17059.1"/>
    <property type="molecule type" value="Genomic_DNA"/>
</dbReference>
<evidence type="ECO:0000313" key="1">
    <source>
        <dbReference type="EMBL" id="SJL17059.1"/>
    </source>
</evidence>
<organism evidence="1 2">
    <name type="scientific">Armillaria ostoyae</name>
    <name type="common">Armillaria root rot fungus</name>
    <dbReference type="NCBI Taxonomy" id="47428"/>
    <lineage>
        <taxon>Eukaryota</taxon>
        <taxon>Fungi</taxon>
        <taxon>Dikarya</taxon>
        <taxon>Basidiomycota</taxon>
        <taxon>Agaricomycotina</taxon>
        <taxon>Agaricomycetes</taxon>
        <taxon>Agaricomycetidae</taxon>
        <taxon>Agaricales</taxon>
        <taxon>Marasmiineae</taxon>
        <taxon>Physalacriaceae</taxon>
        <taxon>Armillaria</taxon>
    </lineage>
</organism>
<reference evidence="2" key="1">
    <citation type="journal article" date="2017" name="Nat. Ecol. Evol.">
        <title>Genome expansion and lineage-specific genetic innovations in the forest pathogenic fungi Armillaria.</title>
        <authorList>
            <person name="Sipos G."/>
            <person name="Prasanna A.N."/>
            <person name="Walter M.C."/>
            <person name="O'Connor E."/>
            <person name="Balint B."/>
            <person name="Krizsan K."/>
            <person name="Kiss B."/>
            <person name="Hess J."/>
            <person name="Varga T."/>
            <person name="Slot J."/>
            <person name="Riley R."/>
            <person name="Boka B."/>
            <person name="Rigling D."/>
            <person name="Barry K."/>
            <person name="Lee J."/>
            <person name="Mihaltcheva S."/>
            <person name="LaButti K."/>
            <person name="Lipzen A."/>
            <person name="Waldron R."/>
            <person name="Moloney N.M."/>
            <person name="Sperisen C."/>
            <person name="Kredics L."/>
            <person name="Vagvoelgyi C."/>
            <person name="Patrignani A."/>
            <person name="Fitzpatrick D."/>
            <person name="Nagy I."/>
            <person name="Doyle S."/>
            <person name="Anderson J.B."/>
            <person name="Grigoriev I.V."/>
            <person name="Gueldener U."/>
            <person name="Muensterkoetter M."/>
            <person name="Nagy L.G."/>
        </authorList>
    </citation>
    <scope>NUCLEOTIDE SEQUENCE [LARGE SCALE GENOMIC DNA]</scope>
    <source>
        <strain evidence="2">C18/9</strain>
    </source>
</reference>
<protein>
    <submittedName>
        <fullName evidence="1">Uncharacterized protein</fullName>
    </submittedName>
</protein>
<keyword evidence="2" id="KW-1185">Reference proteome</keyword>